<dbReference type="CDD" id="cd17369">
    <property type="entry name" value="MFS_ShiA_like"/>
    <property type="match status" value="1"/>
</dbReference>
<keyword evidence="4 7" id="KW-0812">Transmembrane</keyword>
<dbReference type="Pfam" id="PF07690">
    <property type="entry name" value="MFS_1"/>
    <property type="match status" value="1"/>
</dbReference>
<feature type="transmembrane region" description="Helical" evidence="7">
    <location>
        <begin position="319"/>
        <end position="338"/>
    </location>
</feature>
<gene>
    <name evidence="9" type="ORF">GCM10022224_098520</name>
</gene>
<dbReference type="InterPro" id="IPR020846">
    <property type="entry name" value="MFS_dom"/>
</dbReference>
<organism evidence="9 10">
    <name type="scientific">Nonomuraea antimicrobica</name>
    <dbReference type="NCBI Taxonomy" id="561173"/>
    <lineage>
        <taxon>Bacteria</taxon>
        <taxon>Bacillati</taxon>
        <taxon>Actinomycetota</taxon>
        <taxon>Actinomycetes</taxon>
        <taxon>Streptosporangiales</taxon>
        <taxon>Streptosporangiaceae</taxon>
        <taxon>Nonomuraea</taxon>
    </lineage>
</organism>
<feature type="transmembrane region" description="Helical" evidence="7">
    <location>
        <begin position="290"/>
        <end position="310"/>
    </location>
</feature>
<keyword evidence="6 7" id="KW-0472">Membrane</keyword>
<evidence type="ECO:0000256" key="5">
    <source>
        <dbReference type="ARBA" id="ARBA00022989"/>
    </source>
</evidence>
<feature type="transmembrane region" description="Helical" evidence="7">
    <location>
        <begin position="125"/>
        <end position="145"/>
    </location>
</feature>
<feature type="domain" description="Major facilitator superfamily (MFS) profile" evidence="8">
    <location>
        <begin position="28"/>
        <end position="440"/>
    </location>
</feature>
<evidence type="ECO:0000256" key="1">
    <source>
        <dbReference type="ARBA" id="ARBA00004651"/>
    </source>
</evidence>
<dbReference type="EMBL" id="BAAAZP010000237">
    <property type="protein sequence ID" value="GAA3717137.1"/>
    <property type="molecule type" value="Genomic_DNA"/>
</dbReference>
<name>A0ABP7EC32_9ACTN</name>
<dbReference type="InterPro" id="IPR011701">
    <property type="entry name" value="MFS"/>
</dbReference>
<evidence type="ECO:0000256" key="2">
    <source>
        <dbReference type="ARBA" id="ARBA00022448"/>
    </source>
</evidence>
<evidence type="ECO:0000256" key="6">
    <source>
        <dbReference type="ARBA" id="ARBA00023136"/>
    </source>
</evidence>
<sequence>MPLFKISADANAGVTPQDPARTSQVRTVALSGYLGSTIEFYDFLLYGTSAALVFDVLFFPDLDPVAGNLAALGTFAAGYLARPLGGVIFGHFGDKLGRKSMLLLTMGIMGTASFLIGVLPTYSQIGIWAPALLVLLRLAQGVAIGGEWGGAALMTAEHSQPLRRGFWASLTQMGGASGTLLSSGAIAVFSSLPEDQFLSWGWRVPFLLSIALLGVGLLVRLKVAESPVFARAKRAGDIARSPVAEVLRRHPLNLLRALSIGFGAFVANTLLTAFVTSYGKSIGYSATETLTAVATAAGLSLITIPAFAALSDRVGRRPVILGGAVGMVVAAFPLFWLINANDAGLLTLAVILGNTLLFPAMYAPLAACFAEMFGTGARYTGASLGYQLASTLGAGFAPLIAGSLLSGGGGGENTTWVSIFLAGAAAITAVAMWATPETRGHDLHTM</sequence>
<feature type="transmembrane region" description="Helical" evidence="7">
    <location>
        <begin position="166"/>
        <end position="188"/>
    </location>
</feature>
<evidence type="ECO:0000256" key="3">
    <source>
        <dbReference type="ARBA" id="ARBA00022475"/>
    </source>
</evidence>
<dbReference type="PANTHER" id="PTHR43045:SF1">
    <property type="entry name" value="SHIKIMATE TRANSPORTER"/>
    <property type="match status" value="1"/>
</dbReference>
<comment type="caution">
    <text evidence="9">The sequence shown here is derived from an EMBL/GenBank/DDBJ whole genome shotgun (WGS) entry which is preliminary data.</text>
</comment>
<feature type="transmembrane region" description="Helical" evidence="7">
    <location>
        <begin position="200"/>
        <end position="221"/>
    </location>
</feature>
<feature type="transmembrane region" description="Helical" evidence="7">
    <location>
        <begin position="257"/>
        <end position="278"/>
    </location>
</feature>
<evidence type="ECO:0000313" key="10">
    <source>
        <dbReference type="Proteomes" id="UP001500902"/>
    </source>
</evidence>
<evidence type="ECO:0000313" key="9">
    <source>
        <dbReference type="EMBL" id="GAA3717137.1"/>
    </source>
</evidence>
<dbReference type="Gene3D" id="1.20.1250.20">
    <property type="entry name" value="MFS general substrate transporter like domains"/>
    <property type="match status" value="2"/>
</dbReference>
<keyword evidence="2" id="KW-0813">Transport</keyword>
<feature type="transmembrane region" description="Helical" evidence="7">
    <location>
        <begin position="101"/>
        <end position="119"/>
    </location>
</feature>
<keyword evidence="3" id="KW-1003">Cell membrane</keyword>
<dbReference type="RefSeq" id="WP_344896113.1">
    <property type="nucleotide sequence ID" value="NZ_BAAAZP010000237.1"/>
</dbReference>
<keyword evidence="5 7" id="KW-1133">Transmembrane helix</keyword>
<evidence type="ECO:0000259" key="8">
    <source>
        <dbReference type="PROSITE" id="PS50850"/>
    </source>
</evidence>
<dbReference type="PROSITE" id="PS50850">
    <property type="entry name" value="MFS"/>
    <property type="match status" value="1"/>
</dbReference>
<evidence type="ECO:0000256" key="7">
    <source>
        <dbReference type="SAM" id="Phobius"/>
    </source>
</evidence>
<feature type="transmembrane region" description="Helical" evidence="7">
    <location>
        <begin position="416"/>
        <end position="434"/>
    </location>
</feature>
<dbReference type="Proteomes" id="UP001500902">
    <property type="component" value="Unassembled WGS sequence"/>
</dbReference>
<evidence type="ECO:0000256" key="4">
    <source>
        <dbReference type="ARBA" id="ARBA00022692"/>
    </source>
</evidence>
<dbReference type="SUPFAM" id="SSF103473">
    <property type="entry name" value="MFS general substrate transporter"/>
    <property type="match status" value="1"/>
</dbReference>
<dbReference type="InterPro" id="IPR036259">
    <property type="entry name" value="MFS_trans_sf"/>
</dbReference>
<accession>A0ABP7EC32</accession>
<reference evidence="10" key="1">
    <citation type="journal article" date="2019" name="Int. J. Syst. Evol. Microbiol.">
        <title>The Global Catalogue of Microorganisms (GCM) 10K type strain sequencing project: providing services to taxonomists for standard genome sequencing and annotation.</title>
        <authorList>
            <consortium name="The Broad Institute Genomics Platform"/>
            <consortium name="The Broad Institute Genome Sequencing Center for Infectious Disease"/>
            <person name="Wu L."/>
            <person name="Ma J."/>
        </authorList>
    </citation>
    <scope>NUCLEOTIDE SEQUENCE [LARGE SCALE GENOMIC DNA]</scope>
    <source>
        <strain evidence="10">JCM 16904</strain>
    </source>
</reference>
<protein>
    <submittedName>
        <fullName evidence="9">MFS transporter</fullName>
    </submittedName>
</protein>
<feature type="transmembrane region" description="Helical" evidence="7">
    <location>
        <begin position="65"/>
        <end position="89"/>
    </location>
</feature>
<keyword evidence="10" id="KW-1185">Reference proteome</keyword>
<proteinExistence type="predicted"/>
<dbReference type="PANTHER" id="PTHR43045">
    <property type="entry name" value="SHIKIMATE TRANSPORTER"/>
    <property type="match status" value="1"/>
</dbReference>
<feature type="transmembrane region" description="Helical" evidence="7">
    <location>
        <begin position="384"/>
        <end position="404"/>
    </location>
</feature>
<feature type="transmembrane region" description="Helical" evidence="7">
    <location>
        <begin position="40"/>
        <end position="59"/>
    </location>
</feature>
<comment type="subcellular location">
    <subcellularLocation>
        <location evidence="1">Cell membrane</location>
        <topology evidence="1">Multi-pass membrane protein</topology>
    </subcellularLocation>
</comment>
<feature type="transmembrane region" description="Helical" evidence="7">
    <location>
        <begin position="344"/>
        <end position="363"/>
    </location>
</feature>